<dbReference type="RefSeq" id="WP_081161170.1">
    <property type="nucleotide sequence ID" value="NZ_LWBP01000013.1"/>
</dbReference>
<reference evidence="2" key="1">
    <citation type="submission" date="2016-04" db="EMBL/GenBank/DDBJ databases">
        <authorList>
            <person name="Chen L."/>
            <person name="Zhuang W."/>
            <person name="Wang G."/>
        </authorList>
    </citation>
    <scope>NUCLEOTIDE SEQUENCE [LARGE SCALE GENOMIC DNA]</scope>
    <source>
        <strain evidence="2">208</strain>
    </source>
</reference>
<name>A0A1V9GB23_9BACT</name>
<evidence type="ECO:0008006" key="3">
    <source>
        <dbReference type="Google" id="ProtNLM"/>
    </source>
</evidence>
<dbReference type="NCBIfam" id="TIGR03519">
    <property type="entry name" value="T9SS_PorP_fam"/>
    <property type="match status" value="1"/>
</dbReference>
<dbReference type="EMBL" id="LWBP01000013">
    <property type="protein sequence ID" value="OQP67752.1"/>
    <property type="molecule type" value="Genomic_DNA"/>
</dbReference>
<dbReference type="OrthoDB" id="1186563at2"/>
<keyword evidence="2" id="KW-1185">Reference proteome</keyword>
<comment type="caution">
    <text evidence="1">The sequence shown here is derived from an EMBL/GenBank/DDBJ whole genome shotgun (WGS) entry which is preliminary data.</text>
</comment>
<dbReference type="Pfam" id="PF11751">
    <property type="entry name" value="PorP_SprF"/>
    <property type="match status" value="1"/>
</dbReference>
<dbReference type="InterPro" id="IPR019861">
    <property type="entry name" value="PorP/SprF_Bacteroidetes"/>
</dbReference>
<dbReference type="AlphaFoldDB" id="A0A1V9GB23"/>
<accession>A0A1V9GB23</accession>
<sequence length="347" mass="38370">MITGHSFKRSFAGFILSLSLLTATGQDIHFSQFFEAPLLRNPSLAGIYTGDYRIQGVYRDQWNSITNAYRTGSLNAEYKMPVGAGNDFITTGIQAVFDKAGTVGLTTTHILPALNYHKSLSNDKTMYLSLGFMGGLIRKSIDITKITTDNQYNGGAFDPTLPTGENMLSPNYSTWDASVGMSFNTTFGTDERNSMFIGGAYHHLNRPKNSFYRNRSIELSPKYVGSIGVKWSLDDESAITLQADHSVQGSYNETIGGVLYSHKLGYDIDNNPTYTLSGGLFLRWKDALVPVVKIEWGHLSTALSYDVNVSPLKTASMGRGGFELSLCYIGFLQRDNSSEYKMLCPKF</sequence>
<dbReference type="STRING" id="550983.A4R26_11905"/>
<evidence type="ECO:0000313" key="1">
    <source>
        <dbReference type="EMBL" id="OQP67752.1"/>
    </source>
</evidence>
<organism evidence="1 2">
    <name type="scientific">Niastella populi</name>
    <dbReference type="NCBI Taxonomy" id="550983"/>
    <lineage>
        <taxon>Bacteria</taxon>
        <taxon>Pseudomonadati</taxon>
        <taxon>Bacteroidota</taxon>
        <taxon>Chitinophagia</taxon>
        <taxon>Chitinophagales</taxon>
        <taxon>Chitinophagaceae</taxon>
        <taxon>Niastella</taxon>
    </lineage>
</organism>
<gene>
    <name evidence="1" type="ORF">A4R26_11905</name>
</gene>
<protein>
    <recommendedName>
        <fullName evidence="3">Type IX secretion system membrane protein PorP/SprF</fullName>
    </recommendedName>
</protein>
<evidence type="ECO:0000313" key="2">
    <source>
        <dbReference type="Proteomes" id="UP000192276"/>
    </source>
</evidence>
<dbReference type="Proteomes" id="UP000192276">
    <property type="component" value="Unassembled WGS sequence"/>
</dbReference>
<proteinExistence type="predicted"/>